<dbReference type="Gene3D" id="2.60.40.710">
    <property type="entry name" value="Endoglucanase-like"/>
    <property type="match status" value="1"/>
</dbReference>
<dbReference type="Pfam" id="PF00942">
    <property type="entry name" value="CBM_3"/>
    <property type="match status" value="1"/>
</dbReference>
<comment type="caution">
    <text evidence="2">The sequence shown here is derived from an EMBL/GenBank/DDBJ whole genome shotgun (WGS) entry which is preliminary data.</text>
</comment>
<protein>
    <recommendedName>
        <fullName evidence="1">CBM3 domain-containing protein</fullName>
    </recommendedName>
</protein>
<keyword evidence="3" id="KW-1185">Reference proteome</keyword>
<gene>
    <name evidence="2" type="ORF">JOL79_32970</name>
</gene>
<dbReference type="AlphaFoldDB" id="A0A940WX26"/>
<dbReference type="InterPro" id="IPR001956">
    <property type="entry name" value="CBM3"/>
</dbReference>
<name>A0A940WX26_9ACTN</name>
<dbReference type="Proteomes" id="UP000674234">
    <property type="component" value="Unassembled WGS sequence"/>
</dbReference>
<dbReference type="InterPro" id="IPR036966">
    <property type="entry name" value="CBM3_sf"/>
</dbReference>
<dbReference type="GO" id="GO:0030248">
    <property type="term" value="F:cellulose binding"/>
    <property type="evidence" value="ECO:0007669"/>
    <property type="project" value="InterPro"/>
</dbReference>
<dbReference type="PROSITE" id="PS51172">
    <property type="entry name" value="CBM3"/>
    <property type="match status" value="1"/>
</dbReference>
<proteinExistence type="predicted"/>
<dbReference type="RefSeq" id="WP_210159853.1">
    <property type="nucleotide sequence ID" value="NZ_JAFCNB010000038.1"/>
</dbReference>
<evidence type="ECO:0000313" key="3">
    <source>
        <dbReference type="Proteomes" id="UP000674234"/>
    </source>
</evidence>
<sequence>MAPAHPAAAATDAIRLRYHTYYGTASNQIGPLIDLTNTGSTAIPLNTVTVRYWFTADGTVTPRYYCDYTPKGCGNVTARFVKTTGPVTGADTYLELGFTAGAGNLGAGQSTGEIQGRVAKSDWSMFDQGDDYSYDGTKTTAAEWDHVAVYVGGSLVWGTEPGGSQPDTHPPAGFAVYAFSQSDVGVNEEDPQIYRLDPDINIRAFQKWSTHGDEASDYNFAQIGRYHGQGTTFIGGGTASVIFREEFASDATFDDMSTRDADNQPVPHEEVVPGARRGNLFNPEYRRYLVDWAKSQIDGGVDGLFFDEVPGGFSGGIVHNWNGNEGFDDYTIADFNRYLLEKYPDFTAADWKSRFGMTDDNLIRGDVPADDLAGNFNYRTYLRANGWNTDPLNAANPLARDWGKVTGNRLYADDTSFTGTYLRRYWKQMVDDVRDYATRTVHHQVYVTSNGLLPYVDFNSVGMYPWNPDEQTPDGRGADYVPVVNGHLNGAKSLRANYRYLKKTSGRIAGDVPVVVFIDWPTDMMTAYLNLPTAEQKDYWRIFGAEAYANGLYPAFHLKDTVGDPTAEQLGLLDFFRTYTQFYKDHRSLYHDNAATDTAVDVGVSDVAGSLLVQGGTGARTLHLVNHNYDQGIRPQTGFSVTADVGSCPARVTMVSPDFAGSKSPSFSCGGGALRVTVDRLDYYDVLVLG</sequence>
<evidence type="ECO:0000313" key="2">
    <source>
        <dbReference type="EMBL" id="MBP2708594.1"/>
    </source>
</evidence>
<dbReference type="SMART" id="SM01067">
    <property type="entry name" value="CBM_3"/>
    <property type="match status" value="1"/>
</dbReference>
<dbReference type="SUPFAM" id="SSF49384">
    <property type="entry name" value="Carbohydrate-binding domain"/>
    <property type="match status" value="1"/>
</dbReference>
<organism evidence="2 3">
    <name type="scientific">Microbispora oryzae</name>
    <dbReference type="NCBI Taxonomy" id="2806554"/>
    <lineage>
        <taxon>Bacteria</taxon>
        <taxon>Bacillati</taxon>
        <taxon>Actinomycetota</taxon>
        <taxon>Actinomycetes</taxon>
        <taxon>Streptosporangiales</taxon>
        <taxon>Streptosporangiaceae</taxon>
        <taxon>Microbispora</taxon>
    </lineage>
</organism>
<reference evidence="2" key="1">
    <citation type="submission" date="2021-02" db="EMBL/GenBank/DDBJ databases">
        <title>Draft genome sequence of Microbispora sp. RL4-1S isolated from rice leaves in Thailand.</title>
        <authorList>
            <person name="Muangham S."/>
            <person name="Duangmal K."/>
        </authorList>
    </citation>
    <scope>NUCLEOTIDE SEQUENCE</scope>
    <source>
        <strain evidence="2">RL4-1S</strain>
    </source>
</reference>
<dbReference type="InterPro" id="IPR008965">
    <property type="entry name" value="CBM2/CBM3_carb-bd_dom_sf"/>
</dbReference>
<dbReference type="GO" id="GO:0005975">
    <property type="term" value="P:carbohydrate metabolic process"/>
    <property type="evidence" value="ECO:0007669"/>
    <property type="project" value="InterPro"/>
</dbReference>
<evidence type="ECO:0000259" key="1">
    <source>
        <dbReference type="PROSITE" id="PS51172"/>
    </source>
</evidence>
<feature type="domain" description="CBM3" evidence="1">
    <location>
        <begin position="9"/>
        <end position="162"/>
    </location>
</feature>
<dbReference type="EMBL" id="JAFCNB010000038">
    <property type="protein sequence ID" value="MBP2708594.1"/>
    <property type="molecule type" value="Genomic_DNA"/>
</dbReference>
<dbReference type="Gene3D" id="3.20.20.80">
    <property type="entry name" value="Glycosidases"/>
    <property type="match status" value="1"/>
</dbReference>
<accession>A0A940WX26</accession>